<accession>A0A438M896</accession>
<dbReference type="GO" id="GO:0003700">
    <property type="term" value="F:DNA-binding transcription factor activity"/>
    <property type="evidence" value="ECO:0007669"/>
    <property type="project" value="InterPro"/>
</dbReference>
<name>A0A438M896_9ACTN</name>
<dbReference type="GO" id="GO:0043565">
    <property type="term" value="F:sequence-specific DNA binding"/>
    <property type="evidence" value="ECO:0007669"/>
    <property type="project" value="InterPro"/>
</dbReference>
<gene>
    <name evidence="5" type="ORF">EDD27_4521</name>
</gene>
<dbReference type="InterPro" id="IPR018060">
    <property type="entry name" value="HTH_AraC"/>
</dbReference>
<dbReference type="Proteomes" id="UP000284824">
    <property type="component" value="Unassembled WGS sequence"/>
</dbReference>
<evidence type="ECO:0000256" key="3">
    <source>
        <dbReference type="ARBA" id="ARBA00023163"/>
    </source>
</evidence>
<evidence type="ECO:0000259" key="4">
    <source>
        <dbReference type="PROSITE" id="PS01124"/>
    </source>
</evidence>
<dbReference type="InterPro" id="IPR020449">
    <property type="entry name" value="Tscrpt_reg_AraC-type_HTH"/>
</dbReference>
<evidence type="ECO:0000256" key="1">
    <source>
        <dbReference type="ARBA" id="ARBA00023015"/>
    </source>
</evidence>
<feature type="domain" description="HTH araC/xylS-type" evidence="4">
    <location>
        <begin position="217"/>
        <end position="318"/>
    </location>
</feature>
<keyword evidence="1" id="KW-0805">Transcription regulation</keyword>
<dbReference type="PROSITE" id="PS00041">
    <property type="entry name" value="HTH_ARAC_FAMILY_1"/>
    <property type="match status" value="1"/>
</dbReference>
<dbReference type="InterPro" id="IPR018062">
    <property type="entry name" value="HTH_AraC-typ_CS"/>
</dbReference>
<keyword evidence="2 5" id="KW-0238">DNA-binding</keyword>
<dbReference type="Pfam" id="PF12833">
    <property type="entry name" value="HTH_18"/>
    <property type="match status" value="1"/>
</dbReference>
<keyword evidence="3" id="KW-0804">Transcription</keyword>
<dbReference type="InterPro" id="IPR009057">
    <property type="entry name" value="Homeodomain-like_sf"/>
</dbReference>
<evidence type="ECO:0000256" key="2">
    <source>
        <dbReference type="ARBA" id="ARBA00023125"/>
    </source>
</evidence>
<dbReference type="PRINTS" id="PR00032">
    <property type="entry name" value="HTHARAC"/>
</dbReference>
<keyword evidence="6" id="KW-1185">Reference proteome</keyword>
<sequence>MGIRVSPEGTAPSRATTWKDWLANADLCREIATADGTDLSAGGRVVDLGVAVLEVKRLRPVHLRREADRVRTHDQDVVQLVVPMRGTVDVTWEGRHDSVTVGDLYVHDLAQLDEVNLQSDGRESLELAVVAIPKPVLPLRGEAMESVLGHGVPGDHGVSGLLKGFIEDLADEKLSLNAADGQRLGAVLVDLVAACFSSLSESGPGPRPGSQRQTLALRIRTYIQCHLADPELSPRSVAAAHHISVSYLHRLFQEEGDTVSAWIRDQRLRRTRRDLADAALIDVPIHEIAARWGFGRAGDFSRAFRRTYGESPREFRSRTARRTPRP</sequence>
<dbReference type="SMART" id="SM00342">
    <property type="entry name" value="HTH_ARAC"/>
    <property type="match status" value="1"/>
</dbReference>
<dbReference type="InterPro" id="IPR050204">
    <property type="entry name" value="AraC_XylS_family_regulators"/>
</dbReference>
<evidence type="ECO:0000313" key="6">
    <source>
        <dbReference type="Proteomes" id="UP000284824"/>
    </source>
</evidence>
<organism evidence="5 6">
    <name type="scientific">Nonomuraea polychroma</name>
    <dbReference type="NCBI Taxonomy" id="46176"/>
    <lineage>
        <taxon>Bacteria</taxon>
        <taxon>Bacillati</taxon>
        <taxon>Actinomycetota</taxon>
        <taxon>Actinomycetes</taxon>
        <taxon>Streptosporangiales</taxon>
        <taxon>Streptosporangiaceae</taxon>
        <taxon>Nonomuraea</taxon>
    </lineage>
</organism>
<dbReference type="SUPFAM" id="SSF46689">
    <property type="entry name" value="Homeodomain-like"/>
    <property type="match status" value="1"/>
</dbReference>
<dbReference type="AlphaFoldDB" id="A0A438M896"/>
<reference evidence="5 6" key="1">
    <citation type="submission" date="2019-01" db="EMBL/GenBank/DDBJ databases">
        <title>Sequencing the genomes of 1000 actinobacteria strains.</title>
        <authorList>
            <person name="Klenk H.-P."/>
        </authorList>
    </citation>
    <scope>NUCLEOTIDE SEQUENCE [LARGE SCALE GENOMIC DNA]</scope>
    <source>
        <strain evidence="5 6">DSM 43925</strain>
    </source>
</reference>
<dbReference type="PANTHER" id="PTHR46796:SF6">
    <property type="entry name" value="ARAC SUBFAMILY"/>
    <property type="match status" value="1"/>
</dbReference>
<dbReference type="EMBL" id="SAUN01000001">
    <property type="protein sequence ID" value="RVX41916.1"/>
    <property type="molecule type" value="Genomic_DNA"/>
</dbReference>
<dbReference type="OrthoDB" id="9799345at2"/>
<dbReference type="PANTHER" id="PTHR46796">
    <property type="entry name" value="HTH-TYPE TRANSCRIPTIONAL ACTIVATOR RHAS-RELATED"/>
    <property type="match status" value="1"/>
</dbReference>
<proteinExistence type="predicted"/>
<dbReference type="PROSITE" id="PS01124">
    <property type="entry name" value="HTH_ARAC_FAMILY_2"/>
    <property type="match status" value="1"/>
</dbReference>
<dbReference type="Gene3D" id="1.10.10.60">
    <property type="entry name" value="Homeodomain-like"/>
    <property type="match status" value="1"/>
</dbReference>
<protein>
    <submittedName>
        <fullName evidence="5">AraC-like DNA-binding protein</fullName>
    </submittedName>
</protein>
<evidence type="ECO:0000313" key="5">
    <source>
        <dbReference type="EMBL" id="RVX41916.1"/>
    </source>
</evidence>
<comment type="caution">
    <text evidence="5">The sequence shown here is derived from an EMBL/GenBank/DDBJ whole genome shotgun (WGS) entry which is preliminary data.</text>
</comment>